<accession>A0A7S3QF56</accession>
<dbReference type="Pfam" id="PF08477">
    <property type="entry name" value="Roc"/>
    <property type="match status" value="1"/>
</dbReference>
<dbReference type="EMBL" id="HBIO01026793">
    <property type="protein sequence ID" value="CAE0475704.1"/>
    <property type="molecule type" value="Transcribed_RNA"/>
</dbReference>
<feature type="compositionally biased region" description="Polar residues" evidence="3">
    <location>
        <begin position="428"/>
        <end position="438"/>
    </location>
</feature>
<dbReference type="SUPFAM" id="SSF52047">
    <property type="entry name" value="RNI-like"/>
    <property type="match status" value="1"/>
</dbReference>
<evidence type="ECO:0000256" key="2">
    <source>
        <dbReference type="ARBA" id="ARBA00022737"/>
    </source>
</evidence>
<dbReference type="Gene3D" id="3.80.10.10">
    <property type="entry name" value="Ribonuclease Inhibitor"/>
    <property type="match status" value="1"/>
</dbReference>
<proteinExistence type="predicted"/>
<keyword evidence="1" id="KW-0433">Leucine-rich repeat</keyword>
<dbReference type="InterPro" id="IPR027417">
    <property type="entry name" value="P-loop_NTPase"/>
</dbReference>
<evidence type="ECO:0000256" key="3">
    <source>
        <dbReference type="SAM" id="MobiDB-lite"/>
    </source>
</evidence>
<dbReference type="Gene3D" id="3.40.50.300">
    <property type="entry name" value="P-loop containing nucleotide triphosphate hydrolases"/>
    <property type="match status" value="1"/>
</dbReference>
<organism evidence="4">
    <name type="scientific">Chaetoceros debilis</name>
    <dbReference type="NCBI Taxonomy" id="122233"/>
    <lineage>
        <taxon>Eukaryota</taxon>
        <taxon>Sar</taxon>
        <taxon>Stramenopiles</taxon>
        <taxon>Ochrophyta</taxon>
        <taxon>Bacillariophyta</taxon>
        <taxon>Coscinodiscophyceae</taxon>
        <taxon>Chaetocerotophycidae</taxon>
        <taxon>Chaetocerotales</taxon>
        <taxon>Chaetocerotaceae</taxon>
        <taxon>Chaetoceros</taxon>
    </lineage>
</organism>
<dbReference type="SMART" id="SM00367">
    <property type="entry name" value="LRR_CC"/>
    <property type="match status" value="3"/>
</dbReference>
<dbReference type="AlphaFoldDB" id="A0A7S3QF56"/>
<dbReference type="PANTHER" id="PTHR48051:SF1">
    <property type="entry name" value="RAS SUPPRESSOR PROTEIN 1"/>
    <property type="match status" value="1"/>
</dbReference>
<dbReference type="GO" id="GO:0005737">
    <property type="term" value="C:cytoplasm"/>
    <property type="evidence" value="ECO:0007669"/>
    <property type="project" value="TreeGrafter"/>
</dbReference>
<dbReference type="InterPro" id="IPR006553">
    <property type="entry name" value="Leu-rich_rpt_Cys-con_subtyp"/>
</dbReference>
<dbReference type="SUPFAM" id="SSF52540">
    <property type="entry name" value="P-loop containing nucleoside triphosphate hydrolases"/>
    <property type="match status" value="1"/>
</dbReference>
<reference evidence="4" key="1">
    <citation type="submission" date="2021-01" db="EMBL/GenBank/DDBJ databases">
        <authorList>
            <person name="Corre E."/>
            <person name="Pelletier E."/>
            <person name="Niang G."/>
            <person name="Scheremetjew M."/>
            <person name="Finn R."/>
            <person name="Kale V."/>
            <person name="Holt S."/>
            <person name="Cochrane G."/>
            <person name="Meng A."/>
            <person name="Brown T."/>
            <person name="Cohen L."/>
        </authorList>
    </citation>
    <scope>NUCLEOTIDE SEQUENCE</scope>
    <source>
        <strain evidence="4">MM31A-1</strain>
    </source>
</reference>
<keyword evidence="2" id="KW-0677">Repeat</keyword>
<sequence length="455" mass="50642">MNITKDEDVTKVLQKLQDRKDKVHNIDFTCCTLITDTALNLIGETFSHIKTLDLYGCIGITEEGMLKILSSNPNLVNLNFSSCKKVNGDAALQSVIDNCPSIETLIAEDVGITTIPTDIGTLQKLKLLDLDRNNITVVPRSILDLPTECKLDFFNNPLQEPPVSVIKDGRRDAMIAYYEDLEKGARISNKLKFVLLGTGEAGKTTIANILNGQTTNYMPAKDDRTIHLDLMTIPIHKDGHDPITLTVYDCGGQSKYAAGQVQFITSVGFYVLLVNAEEEDPFNITRFLVILQARAPGAVVQIVLSKTDLLNSSSEIESKKDWIHKHVQKFQKYNSKNDTEHKSAPLNIQGDIIDVSAKNSPTDTHNAIINRIFELSDASPPILPSVRQNVPMRWLAFERFLMAISAYGLTDTSKLCEAIKGGVEQQDNDNGTDNQAYSDENEEYNKQRVQQRAKL</sequence>
<gene>
    <name evidence="4" type="ORF">CDEB00056_LOCUS20557</name>
</gene>
<dbReference type="InterPro" id="IPR032675">
    <property type="entry name" value="LRR_dom_sf"/>
</dbReference>
<dbReference type="PANTHER" id="PTHR48051">
    <property type="match status" value="1"/>
</dbReference>
<name>A0A7S3QF56_9STRA</name>
<feature type="region of interest" description="Disordered" evidence="3">
    <location>
        <begin position="424"/>
        <end position="455"/>
    </location>
</feature>
<protein>
    <recommendedName>
        <fullName evidence="5">Roc domain-containing protein</fullName>
    </recommendedName>
</protein>
<evidence type="ECO:0000256" key="1">
    <source>
        <dbReference type="ARBA" id="ARBA00022614"/>
    </source>
</evidence>
<dbReference type="InterPro" id="IPR050216">
    <property type="entry name" value="LRR_domain-containing"/>
</dbReference>
<evidence type="ECO:0000313" key="4">
    <source>
        <dbReference type="EMBL" id="CAE0475704.1"/>
    </source>
</evidence>
<evidence type="ECO:0008006" key="5">
    <source>
        <dbReference type="Google" id="ProtNLM"/>
    </source>
</evidence>